<feature type="transmembrane region" description="Helical" evidence="1">
    <location>
        <begin position="74"/>
        <end position="93"/>
    </location>
</feature>
<dbReference type="EMBL" id="CAJNIZ010024221">
    <property type="protein sequence ID" value="CAE7474880.1"/>
    <property type="molecule type" value="Genomic_DNA"/>
</dbReference>
<evidence type="ECO:0000256" key="1">
    <source>
        <dbReference type="SAM" id="Phobius"/>
    </source>
</evidence>
<feature type="transmembrane region" description="Helical" evidence="1">
    <location>
        <begin position="203"/>
        <end position="227"/>
    </location>
</feature>
<dbReference type="Proteomes" id="UP000649617">
    <property type="component" value="Unassembled WGS sequence"/>
</dbReference>
<evidence type="ECO:0000313" key="2">
    <source>
        <dbReference type="EMBL" id="CAE7474880.1"/>
    </source>
</evidence>
<accession>A0A812SI19</accession>
<dbReference type="OrthoDB" id="414596at2759"/>
<keyword evidence="1" id="KW-0472">Membrane</keyword>
<protein>
    <submittedName>
        <fullName evidence="2">Rpl22 protein</fullName>
    </submittedName>
</protein>
<dbReference type="AlphaFoldDB" id="A0A812SI19"/>
<feature type="transmembrane region" description="Helical" evidence="1">
    <location>
        <begin position="36"/>
        <end position="62"/>
    </location>
</feature>
<feature type="transmembrane region" description="Helical" evidence="1">
    <location>
        <begin position="377"/>
        <end position="401"/>
    </location>
</feature>
<organism evidence="2 3">
    <name type="scientific">Symbiodinium pilosum</name>
    <name type="common">Dinoflagellate</name>
    <dbReference type="NCBI Taxonomy" id="2952"/>
    <lineage>
        <taxon>Eukaryota</taxon>
        <taxon>Sar</taxon>
        <taxon>Alveolata</taxon>
        <taxon>Dinophyceae</taxon>
        <taxon>Suessiales</taxon>
        <taxon>Symbiodiniaceae</taxon>
        <taxon>Symbiodinium</taxon>
    </lineage>
</organism>
<feature type="transmembrane region" description="Helical" evidence="1">
    <location>
        <begin position="170"/>
        <end position="191"/>
    </location>
</feature>
<keyword evidence="3" id="KW-1185">Reference proteome</keyword>
<keyword evidence="1" id="KW-1133">Transmembrane helix</keyword>
<comment type="caution">
    <text evidence="2">The sequence shown here is derived from an EMBL/GenBank/DDBJ whole genome shotgun (WGS) entry which is preliminary data.</text>
</comment>
<feature type="non-terminal residue" evidence="2">
    <location>
        <position position="423"/>
    </location>
</feature>
<evidence type="ECO:0000313" key="3">
    <source>
        <dbReference type="Proteomes" id="UP000649617"/>
    </source>
</evidence>
<keyword evidence="1" id="KW-0812">Transmembrane</keyword>
<name>A0A812SI19_SYMPI</name>
<sequence length="423" mass="47491">RTSRKRRFSYQTSSIDQFWSHSWHGSKYSKILTALYLNNGMLAVLVSTLGSLMVMIFVGLGLIPGLRTSGGLPLTPWCLLSGFGMYLLVLFGWRPRHSIFIDVLCINQQDEVEKAAGLLSMGAILKCSDALLVLWDATYTRRLWCVFEMSAFLHSRPANQRPKLTIRPTILGPCLISLPIALVAIVVAIGLLDWDELAHKKHILFPLMALCAFIGGYVVVAVLRAYFGSVQQLQDELCNFTVRDSLCFCCSTNHVSKRGHPIACDRRIVLQCIRTWFGSVEAFDAKVRTQVLELLAQQLSNEIWTYTQCAGSAIPLLWHFMDNAATNAAMVPDHNGTLYILWAIRELVRGLGWTLGVLPLVFFLGARLAYAFRRRRTWLCCGVLVNSSIVGFLVLVFVAALELEQLCWMLENVLSGDEQFHLN</sequence>
<reference evidence="2" key="1">
    <citation type="submission" date="2021-02" db="EMBL/GenBank/DDBJ databases">
        <authorList>
            <person name="Dougan E. K."/>
            <person name="Rhodes N."/>
            <person name="Thang M."/>
            <person name="Chan C."/>
        </authorList>
    </citation>
    <scope>NUCLEOTIDE SEQUENCE</scope>
</reference>
<feature type="non-terminal residue" evidence="2">
    <location>
        <position position="1"/>
    </location>
</feature>
<gene>
    <name evidence="2" type="primary">rpl22</name>
    <name evidence="2" type="ORF">SPIL2461_LOCUS12065</name>
</gene>
<proteinExistence type="predicted"/>